<dbReference type="AlphaFoldDB" id="A0A2G4F3F1"/>
<comment type="caution">
    <text evidence="1">The sequence shown here is derived from an EMBL/GenBank/DDBJ whole genome shotgun (WGS) entry which is preliminary data.</text>
</comment>
<organism evidence="1 2">
    <name type="scientific">Tychonema bourrellyi FEM_GT703</name>
    <dbReference type="NCBI Taxonomy" id="2040638"/>
    <lineage>
        <taxon>Bacteria</taxon>
        <taxon>Bacillati</taxon>
        <taxon>Cyanobacteriota</taxon>
        <taxon>Cyanophyceae</taxon>
        <taxon>Oscillatoriophycideae</taxon>
        <taxon>Oscillatoriales</taxon>
        <taxon>Microcoleaceae</taxon>
        <taxon>Tychonema</taxon>
    </lineage>
</organism>
<dbReference type="Proteomes" id="UP000226442">
    <property type="component" value="Unassembled WGS sequence"/>
</dbReference>
<evidence type="ECO:0000313" key="2">
    <source>
        <dbReference type="Proteomes" id="UP000226442"/>
    </source>
</evidence>
<dbReference type="RefSeq" id="WP_096829795.1">
    <property type="nucleotide sequence ID" value="NZ_NXIB02000025.1"/>
</dbReference>
<accession>A0A2G4F3F1</accession>
<name>A0A2G4F3F1_9CYAN</name>
<dbReference type="OrthoDB" id="458482at2"/>
<protein>
    <submittedName>
        <fullName evidence="1">Uncharacterized protein</fullName>
    </submittedName>
</protein>
<keyword evidence="2" id="KW-1185">Reference proteome</keyword>
<evidence type="ECO:0000313" key="1">
    <source>
        <dbReference type="EMBL" id="PHX56276.1"/>
    </source>
</evidence>
<reference evidence="1" key="1">
    <citation type="submission" date="2017-10" db="EMBL/GenBank/DDBJ databases">
        <title>Draft genome sequence of the planktic cyanobacteria Tychonema bourrellyi isolated from alpine lentic freshwater.</title>
        <authorList>
            <person name="Tett A."/>
            <person name="Armanini F."/>
            <person name="Asnicar F."/>
            <person name="Boscaini A."/>
            <person name="Pasolli E."/>
            <person name="Zolfo M."/>
            <person name="Donati C."/>
            <person name="Salmaso N."/>
            <person name="Segata N."/>
        </authorList>
    </citation>
    <scope>NUCLEOTIDE SEQUENCE</scope>
    <source>
        <strain evidence="1">FEM_GT703</strain>
    </source>
</reference>
<gene>
    <name evidence="1" type="ORF">CP500_006335</name>
</gene>
<sequence>MEENRAPAYLQLIHTLLNCPNGDEPQILQDNSELLDRGFLETCESVAAKLAEQGGENGANFLRNLASQLAQFMEMNDDGNSNNSQGESSQESANFFLELLQAEEASNSDIQVIHPMLEQRQHLLNARFAEILQQVAQKLLAGENLATINSIVTLIENLSIHIMDFPYGNRANNIQIAISGYQIVLNNREPGSEKFAQTQNNLALAYSETINGSQANNL</sequence>
<proteinExistence type="predicted"/>
<dbReference type="EMBL" id="NXIB02000025">
    <property type="protein sequence ID" value="PHX56276.1"/>
    <property type="molecule type" value="Genomic_DNA"/>
</dbReference>